<dbReference type="Pfam" id="PF09335">
    <property type="entry name" value="VTT_dom"/>
    <property type="match status" value="1"/>
</dbReference>
<evidence type="ECO:0000256" key="3">
    <source>
        <dbReference type="ARBA" id="ARBA00022475"/>
    </source>
</evidence>
<feature type="transmembrane region" description="Helical" evidence="7">
    <location>
        <begin position="139"/>
        <end position="161"/>
    </location>
</feature>
<keyword evidence="10" id="KW-1185">Reference proteome</keyword>
<gene>
    <name evidence="9" type="ORF">FC23_GL000787</name>
</gene>
<dbReference type="PANTHER" id="PTHR42709">
    <property type="entry name" value="ALKALINE PHOSPHATASE LIKE PROTEIN"/>
    <property type="match status" value="1"/>
</dbReference>
<evidence type="ECO:0000259" key="8">
    <source>
        <dbReference type="Pfam" id="PF09335"/>
    </source>
</evidence>
<dbReference type="Proteomes" id="UP000051931">
    <property type="component" value="Unassembled WGS sequence"/>
</dbReference>
<evidence type="ECO:0000256" key="4">
    <source>
        <dbReference type="ARBA" id="ARBA00022692"/>
    </source>
</evidence>
<dbReference type="EMBL" id="AZFB01000003">
    <property type="protein sequence ID" value="KRL63544.1"/>
    <property type="molecule type" value="Genomic_DNA"/>
</dbReference>
<comment type="subcellular location">
    <subcellularLocation>
        <location evidence="1">Cell membrane</location>
        <topology evidence="1">Multi-pass membrane protein</topology>
    </subcellularLocation>
</comment>
<sequence length="201" mass="22944">MLSIINQYGFWAILFLIAFENIFPPIPSEVILSFAGFLTLHSKLTLFQVVLAASIGSVLGAYVLYYIGYLLDENRLKKLVQTRLFRFLGFKADDVSKTITWFQKRGQGAVFYGRFVPIIRSLVSIPAGISKINFLRFSIFTFLGSLIWNLILTACGAYLGKKWHLLVTIVDDYAMICAGVIIIAFLYFAILWYKKRIKKEN</sequence>
<feature type="transmembrane region" description="Helical" evidence="7">
    <location>
        <begin position="7"/>
        <end position="26"/>
    </location>
</feature>
<evidence type="ECO:0000256" key="6">
    <source>
        <dbReference type="ARBA" id="ARBA00023136"/>
    </source>
</evidence>
<comment type="similarity">
    <text evidence="2">Belongs to the DedA family.</text>
</comment>
<keyword evidence="5 7" id="KW-1133">Transmembrane helix</keyword>
<feature type="transmembrane region" description="Helical" evidence="7">
    <location>
        <begin position="46"/>
        <end position="71"/>
    </location>
</feature>
<dbReference type="AlphaFoldDB" id="A0A0R1SBX5"/>
<keyword evidence="3" id="KW-1003">Cell membrane</keyword>
<name>A0A0R1SBX5_9LACO</name>
<evidence type="ECO:0000313" key="10">
    <source>
        <dbReference type="Proteomes" id="UP000051931"/>
    </source>
</evidence>
<dbReference type="InterPro" id="IPR032816">
    <property type="entry name" value="VTT_dom"/>
</dbReference>
<evidence type="ECO:0000256" key="2">
    <source>
        <dbReference type="ARBA" id="ARBA00010792"/>
    </source>
</evidence>
<protein>
    <submittedName>
        <fullName evidence="9">Alkaline phosphatase</fullName>
    </submittedName>
</protein>
<evidence type="ECO:0000256" key="7">
    <source>
        <dbReference type="SAM" id="Phobius"/>
    </source>
</evidence>
<evidence type="ECO:0000313" key="9">
    <source>
        <dbReference type="EMBL" id="KRL63544.1"/>
    </source>
</evidence>
<evidence type="ECO:0000256" key="5">
    <source>
        <dbReference type="ARBA" id="ARBA00022989"/>
    </source>
</evidence>
<keyword evidence="6 7" id="KW-0472">Membrane</keyword>
<evidence type="ECO:0000256" key="1">
    <source>
        <dbReference type="ARBA" id="ARBA00004651"/>
    </source>
</evidence>
<dbReference type="eggNOG" id="COG0586">
    <property type="taxonomic scope" value="Bacteria"/>
</dbReference>
<dbReference type="InterPro" id="IPR051311">
    <property type="entry name" value="DedA_domain"/>
</dbReference>
<dbReference type="PATRIC" id="fig|1122152.4.peg.801"/>
<feature type="transmembrane region" description="Helical" evidence="7">
    <location>
        <begin position="173"/>
        <end position="193"/>
    </location>
</feature>
<accession>A0A0R1SBX5</accession>
<comment type="caution">
    <text evidence="9">The sequence shown here is derived from an EMBL/GenBank/DDBJ whole genome shotgun (WGS) entry which is preliminary data.</text>
</comment>
<proteinExistence type="inferred from homology"/>
<dbReference type="GO" id="GO:0005886">
    <property type="term" value="C:plasma membrane"/>
    <property type="evidence" value="ECO:0007669"/>
    <property type="project" value="UniProtKB-SubCell"/>
</dbReference>
<dbReference type="STRING" id="1122152.GCA_000425905_00224"/>
<feature type="domain" description="VTT" evidence="8">
    <location>
        <begin position="26"/>
        <end position="157"/>
    </location>
</feature>
<reference evidence="9 10" key="1">
    <citation type="journal article" date="2015" name="Genome Announc.">
        <title>Expanding the biotechnology potential of lactobacilli through comparative genomics of 213 strains and associated genera.</title>
        <authorList>
            <person name="Sun Z."/>
            <person name="Harris H.M."/>
            <person name="McCann A."/>
            <person name="Guo C."/>
            <person name="Argimon S."/>
            <person name="Zhang W."/>
            <person name="Yang X."/>
            <person name="Jeffery I.B."/>
            <person name="Cooney J.C."/>
            <person name="Kagawa T.F."/>
            <person name="Liu W."/>
            <person name="Song Y."/>
            <person name="Salvetti E."/>
            <person name="Wrobel A."/>
            <person name="Rasinkangas P."/>
            <person name="Parkhill J."/>
            <person name="Rea M.C."/>
            <person name="O'Sullivan O."/>
            <person name="Ritari J."/>
            <person name="Douillard F.P."/>
            <person name="Paul Ross R."/>
            <person name="Yang R."/>
            <person name="Briner A.E."/>
            <person name="Felis G.E."/>
            <person name="de Vos W.M."/>
            <person name="Barrangou R."/>
            <person name="Klaenhammer T.R."/>
            <person name="Caufield P.W."/>
            <person name="Cui Y."/>
            <person name="Zhang H."/>
            <person name="O'Toole P.W."/>
        </authorList>
    </citation>
    <scope>NUCLEOTIDE SEQUENCE [LARGE SCALE GENOMIC DNA]</scope>
    <source>
        <strain evidence="9 10">DSM 15354</strain>
    </source>
</reference>
<keyword evidence="4 7" id="KW-0812">Transmembrane</keyword>
<dbReference type="PANTHER" id="PTHR42709:SF6">
    <property type="entry name" value="UNDECAPRENYL PHOSPHATE TRANSPORTER A"/>
    <property type="match status" value="1"/>
</dbReference>
<organism evidence="9 10">
    <name type="scientific">Lactobacillus psittaci DSM 15354</name>
    <dbReference type="NCBI Taxonomy" id="1122152"/>
    <lineage>
        <taxon>Bacteria</taxon>
        <taxon>Bacillati</taxon>
        <taxon>Bacillota</taxon>
        <taxon>Bacilli</taxon>
        <taxon>Lactobacillales</taxon>
        <taxon>Lactobacillaceae</taxon>
        <taxon>Lactobacillus</taxon>
    </lineage>
</organism>